<accession>D6SLK8</accession>
<dbReference type="EMBL" id="ACJN02000001">
    <property type="protein sequence ID" value="EFI35569.1"/>
    <property type="molecule type" value="Genomic_DNA"/>
</dbReference>
<protein>
    <submittedName>
        <fullName evidence="2">ATPase associated with various cellular activities AAA_3</fullName>
    </submittedName>
</protein>
<gene>
    <name evidence="2" type="ORF">Dthio_PD2995</name>
</gene>
<dbReference type="eggNOG" id="COG0714">
    <property type="taxonomic scope" value="Bacteria"/>
</dbReference>
<organism evidence="2 3">
    <name type="scientific">Desulfonatronospira thiodismutans ASO3-1</name>
    <dbReference type="NCBI Taxonomy" id="555779"/>
    <lineage>
        <taxon>Bacteria</taxon>
        <taxon>Pseudomonadati</taxon>
        <taxon>Thermodesulfobacteriota</taxon>
        <taxon>Desulfovibrionia</taxon>
        <taxon>Desulfovibrionales</taxon>
        <taxon>Desulfonatronovibrionaceae</taxon>
        <taxon>Desulfonatronospira</taxon>
    </lineage>
</organism>
<dbReference type="InterPro" id="IPR011703">
    <property type="entry name" value="ATPase_AAA-3"/>
</dbReference>
<dbReference type="InterPro" id="IPR050764">
    <property type="entry name" value="CbbQ/NirQ/NorQ/GpvN"/>
</dbReference>
<evidence type="ECO:0000259" key="1">
    <source>
        <dbReference type="Pfam" id="PF07726"/>
    </source>
</evidence>
<proteinExistence type="predicted"/>
<reference evidence="2" key="1">
    <citation type="submission" date="2010-05" db="EMBL/GenBank/DDBJ databases">
        <title>The draft genome of Desulfonatronospira thiodismutans ASO3-1.</title>
        <authorList>
            <consortium name="US DOE Joint Genome Institute (JGI-PGF)"/>
            <person name="Lucas S."/>
            <person name="Copeland A."/>
            <person name="Lapidus A."/>
            <person name="Cheng J.-F."/>
            <person name="Bruce D."/>
            <person name="Goodwin L."/>
            <person name="Pitluck S."/>
            <person name="Chertkov O."/>
            <person name="Brettin T."/>
            <person name="Detter J.C."/>
            <person name="Han C."/>
            <person name="Land M.L."/>
            <person name="Hauser L."/>
            <person name="Kyrpides N."/>
            <person name="Mikhailova N."/>
            <person name="Muyzer G."/>
            <person name="Woyke T."/>
        </authorList>
    </citation>
    <scope>NUCLEOTIDE SEQUENCE [LARGE SCALE GENOMIC DNA]</scope>
    <source>
        <strain evidence="2">ASO3-1</strain>
    </source>
</reference>
<feature type="domain" description="ATPase AAA-3" evidence="1">
    <location>
        <begin position="43"/>
        <end position="82"/>
    </location>
</feature>
<sequence>MVAVFAFPVPRHRRLRSKRALSFPSCAAEPFERLLIALLADGHLLVEGAPGLAKTTAIKELARRIEGDFQRVQFTPDLLPGEEVIKHPAGVVITEVARWEGLPKEHGSIRFGERLLQVIQGDRPDSVSSTIPKTMIPGSTSICTGTSRLTQRPVFSTCVTPIAGSWRDLQQRFKQK</sequence>
<dbReference type="Gene3D" id="3.40.50.300">
    <property type="entry name" value="P-loop containing nucleotide triphosphate hydrolases"/>
    <property type="match status" value="1"/>
</dbReference>
<dbReference type="AlphaFoldDB" id="D6SLK8"/>
<dbReference type="SUPFAM" id="SSF52540">
    <property type="entry name" value="P-loop containing nucleoside triphosphate hydrolases"/>
    <property type="match status" value="1"/>
</dbReference>
<keyword evidence="3" id="KW-1185">Reference proteome</keyword>
<dbReference type="PANTHER" id="PTHR42759:SF1">
    <property type="entry name" value="MAGNESIUM-CHELATASE SUBUNIT CHLD"/>
    <property type="match status" value="1"/>
</dbReference>
<dbReference type="GO" id="GO:0005524">
    <property type="term" value="F:ATP binding"/>
    <property type="evidence" value="ECO:0007669"/>
    <property type="project" value="InterPro"/>
</dbReference>
<dbReference type="GO" id="GO:0016887">
    <property type="term" value="F:ATP hydrolysis activity"/>
    <property type="evidence" value="ECO:0007669"/>
    <property type="project" value="InterPro"/>
</dbReference>
<comment type="caution">
    <text evidence="2">The sequence shown here is derived from an EMBL/GenBank/DDBJ whole genome shotgun (WGS) entry which is preliminary data.</text>
</comment>
<evidence type="ECO:0000313" key="2">
    <source>
        <dbReference type="EMBL" id="EFI35569.1"/>
    </source>
</evidence>
<evidence type="ECO:0000313" key="3">
    <source>
        <dbReference type="Proteomes" id="UP000005496"/>
    </source>
</evidence>
<dbReference type="InterPro" id="IPR027417">
    <property type="entry name" value="P-loop_NTPase"/>
</dbReference>
<dbReference type="Proteomes" id="UP000005496">
    <property type="component" value="Unassembled WGS sequence"/>
</dbReference>
<name>D6SLK8_9BACT</name>
<dbReference type="Pfam" id="PF07726">
    <property type="entry name" value="AAA_3"/>
    <property type="match status" value="1"/>
</dbReference>
<dbReference type="PANTHER" id="PTHR42759">
    <property type="entry name" value="MOXR FAMILY PROTEIN"/>
    <property type="match status" value="1"/>
</dbReference>